<dbReference type="Proteomes" id="UP000266744">
    <property type="component" value="Chromosome"/>
</dbReference>
<feature type="compositionally biased region" description="Basic and acidic residues" evidence="1">
    <location>
        <begin position="101"/>
        <end position="130"/>
    </location>
</feature>
<dbReference type="EMBL" id="CP010029">
    <property type="protein sequence ID" value="ANI28882.1"/>
    <property type="molecule type" value="Genomic_DNA"/>
</dbReference>
<organism evidence="2 3">
    <name type="scientific">Yersinia entomophaga</name>
    <dbReference type="NCBI Taxonomy" id="935293"/>
    <lineage>
        <taxon>Bacteria</taxon>
        <taxon>Pseudomonadati</taxon>
        <taxon>Pseudomonadota</taxon>
        <taxon>Gammaproteobacteria</taxon>
        <taxon>Enterobacterales</taxon>
        <taxon>Yersiniaceae</taxon>
        <taxon>Yersinia</taxon>
    </lineage>
</organism>
<protein>
    <recommendedName>
        <fullName evidence="4">GntR family transcriptional regulator</fullName>
    </recommendedName>
</protein>
<gene>
    <name evidence="2" type="ORF">PL78_03375</name>
</gene>
<sequence>MSVKLSSYVWDGCAAAGMKIAKVAIMARLADFSNDEGVCWPSVTTISRQIGAGESTVRTAIGELERDGWLMKKTRRVGNRNASNVYQLNVVKLRAAAHASEYDTSKSDGSKSDASKFDGSESGKNSRFDPPESGGDPLVNSKQDPSDKKTVGQPPMAADPQQVDKLKIDYPKVLEAYHSILPEMPNVVDMTADRQTKLRKLWKKFDFNQERWAAYLRYISKHCRWMLEDRPNAAAGTTWRRKNFDYLITEKCYIAVKEERANDLPKVARIDSAGRDEAFGRLVSQRCKPQNTVEELAITTAKRAGLGRMNEVMARSAWKNIWAEAQTTASENELKELAS</sequence>
<name>A0ABM6BHL8_YERET</name>
<accession>A0ABM6BHL8</accession>
<dbReference type="RefSeq" id="WP_064513131.1">
    <property type="nucleotide sequence ID" value="NZ_CP010029.1"/>
</dbReference>
<dbReference type="Pfam" id="PF13730">
    <property type="entry name" value="HTH_36"/>
    <property type="match status" value="1"/>
</dbReference>
<proteinExistence type="predicted"/>
<dbReference type="Gene3D" id="1.10.10.10">
    <property type="entry name" value="Winged helix-like DNA-binding domain superfamily/Winged helix DNA-binding domain"/>
    <property type="match status" value="1"/>
</dbReference>
<dbReference type="InterPro" id="IPR036388">
    <property type="entry name" value="WH-like_DNA-bd_sf"/>
</dbReference>
<evidence type="ECO:0000256" key="1">
    <source>
        <dbReference type="SAM" id="MobiDB-lite"/>
    </source>
</evidence>
<reference evidence="2 3" key="1">
    <citation type="journal article" date="2016" name="Toxins">
        <title>The Draft Genome Sequence of the Yersinia entomophaga Entomopathogenic Type Strain MH96T.</title>
        <authorList>
            <person name="Hurst M.R."/>
            <person name="Beattie A."/>
            <person name="Altermann E."/>
            <person name="Moraga R.M."/>
            <person name="Harper L.A."/>
            <person name="Calder J."/>
            <person name="Laugraud A."/>
        </authorList>
    </citation>
    <scope>NUCLEOTIDE SEQUENCE [LARGE SCALE GENOMIC DNA]</scope>
    <source>
        <strain evidence="2 3">MH96</strain>
    </source>
</reference>
<evidence type="ECO:0008006" key="4">
    <source>
        <dbReference type="Google" id="ProtNLM"/>
    </source>
</evidence>
<keyword evidence="3" id="KW-1185">Reference proteome</keyword>
<evidence type="ECO:0000313" key="3">
    <source>
        <dbReference type="Proteomes" id="UP000266744"/>
    </source>
</evidence>
<evidence type="ECO:0000313" key="2">
    <source>
        <dbReference type="EMBL" id="ANI28882.1"/>
    </source>
</evidence>
<feature type="region of interest" description="Disordered" evidence="1">
    <location>
        <begin position="101"/>
        <end position="164"/>
    </location>
</feature>